<dbReference type="EMBL" id="LLVT01000002">
    <property type="protein sequence ID" value="KSW10850.1"/>
    <property type="molecule type" value="Genomic_DNA"/>
</dbReference>
<sequence>MTLKVVWTTKFKRDYKRVMKRGLDINRLDQVIRTLAAGEVLAISHRDHALGGDWRGHRECHVQPDWLLIYYVDGERLVLTLTRTGTHADLFGL</sequence>
<reference evidence="3 4" key="1">
    <citation type="submission" date="2015-10" db="EMBL/GenBank/DDBJ databases">
        <title>Draft Genome of Actinomyces odontolyticus subsp. actinosynbacter strain XH001.</title>
        <authorList>
            <person name="Mclean J.S."/>
            <person name="He X."/>
        </authorList>
    </citation>
    <scope>NUCLEOTIDE SEQUENCE [LARGE SCALE GENOMIC DNA]</scope>
    <source>
        <strain evidence="3 4">XH001</strain>
    </source>
</reference>
<name>A0A0V8RSB9_9ACTO</name>
<evidence type="ECO:0000256" key="1">
    <source>
        <dbReference type="ARBA" id="ARBA00022649"/>
    </source>
</evidence>
<dbReference type="PANTHER" id="PTHR40588">
    <property type="entry name" value="MRNA INTERFERASE TOXIN YAFQ"/>
    <property type="match status" value="1"/>
</dbReference>
<dbReference type="OrthoDB" id="7030467at2"/>
<gene>
    <name evidence="3" type="ORF">APY09_05075</name>
</gene>
<accession>A0A0V8RSB9</accession>
<dbReference type="PANTHER" id="PTHR40588:SF1">
    <property type="entry name" value="MRNA INTERFERASE TOXIN YAFQ"/>
    <property type="match status" value="1"/>
</dbReference>
<dbReference type="SUPFAM" id="SSF143011">
    <property type="entry name" value="RelE-like"/>
    <property type="match status" value="1"/>
</dbReference>
<dbReference type="AlphaFoldDB" id="A0A0V8RSB9"/>
<comment type="caution">
    <text evidence="3">The sequence shown here is derived from an EMBL/GenBank/DDBJ whole genome shotgun (WGS) entry which is preliminary data.</text>
</comment>
<proteinExistence type="predicted"/>
<dbReference type="GO" id="GO:0006402">
    <property type="term" value="P:mRNA catabolic process"/>
    <property type="evidence" value="ECO:0007669"/>
    <property type="project" value="TreeGrafter"/>
</dbReference>
<dbReference type="InterPro" id="IPR004386">
    <property type="entry name" value="Toxin_YafQ-like"/>
</dbReference>
<dbReference type="Gene3D" id="3.30.2310.20">
    <property type="entry name" value="RelE-like"/>
    <property type="match status" value="1"/>
</dbReference>
<dbReference type="InterPro" id="IPR035093">
    <property type="entry name" value="RelE/ParE_toxin_dom_sf"/>
</dbReference>
<feature type="active site" description="Proton donor" evidence="2">
    <location>
        <position position="87"/>
    </location>
</feature>
<dbReference type="GO" id="GO:0006415">
    <property type="term" value="P:translational termination"/>
    <property type="evidence" value="ECO:0007669"/>
    <property type="project" value="TreeGrafter"/>
</dbReference>
<dbReference type="Proteomes" id="UP000054686">
    <property type="component" value="Unassembled WGS sequence"/>
</dbReference>
<protein>
    <submittedName>
        <fullName evidence="3">Addiction module toxin RelE</fullName>
    </submittedName>
</protein>
<evidence type="ECO:0000313" key="4">
    <source>
        <dbReference type="Proteomes" id="UP000054686"/>
    </source>
</evidence>
<dbReference type="GO" id="GO:0004521">
    <property type="term" value="F:RNA endonuclease activity"/>
    <property type="evidence" value="ECO:0007669"/>
    <property type="project" value="TreeGrafter"/>
</dbReference>
<dbReference type="RefSeq" id="WP_060566482.1">
    <property type="nucleotide sequence ID" value="NZ_CP040006.1"/>
</dbReference>
<dbReference type="Pfam" id="PF15738">
    <property type="entry name" value="YafQ_toxin"/>
    <property type="match status" value="1"/>
</dbReference>
<dbReference type="InterPro" id="IPR007712">
    <property type="entry name" value="RelE/ParE_toxin"/>
</dbReference>
<dbReference type="NCBIfam" id="TIGR02385">
    <property type="entry name" value="RelE_StbE"/>
    <property type="match status" value="1"/>
</dbReference>
<keyword evidence="1" id="KW-1277">Toxin-antitoxin system</keyword>
<evidence type="ECO:0000256" key="2">
    <source>
        <dbReference type="PIRSR" id="PIRSR006156-1"/>
    </source>
</evidence>
<organism evidence="3 4">
    <name type="scientific">Schaalia odontolytica</name>
    <dbReference type="NCBI Taxonomy" id="1660"/>
    <lineage>
        <taxon>Bacteria</taxon>
        <taxon>Bacillati</taxon>
        <taxon>Actinomycetota</taxon>
        <taxon>Actinomycetes</taxon>
        <taxon>Actinomycetales</taxon>
        <taxon>Actinomycetaceae</taxon>
        <taxon>Schaalia</taxon>
    </lineage>
</organism>
<dbReference type="PIRSF" id="PIRSF006156">
    <property type="entry name" value="YafQ"/>
    <property type="match status" value="1"/>
</dbReference>
<evidence type="ECO:0000313" key="3">
    <source>
        <dbReference type="EMBL" id="KSW10850.1"/>
    </source>
</evidence>